<comment type="caution">
    <text evidence="4">The sequence shown here is derived from an EMBL/GenBank/DDBJ whole genome shotgun (WGS) entry which is preliminary data.</text>
</comment>
<dbReference type="PROSITE" id="PS51257">
    <property type="entry name" value="PROKAR_LIPOPROTEIN"/>
    <property type="match status" value="1"/>
</dbReference>
<dbReference type="Gene3D" id="1.20.1260.10">
    <property type="match status" value="1"/>
</dbReference>
<feature type="chain" id="PRO_5037402336" evidence="2">
    <location>
        <begin position="34"/>
        <end position="225"/>
    </location>
</feature>
<reference evidence="4" key="2">
    <citation type="submission" date="2020-09" db="EMBL/GenBank/DDBJ databases">
        <authorList>
            <person name="Sun Q."/>
            <person name="Ohkuma M."/>
        </authorList>
    </citation>
    <scope>NUCLEOTIDE SEQUENCE</scope>
    <source>
        <strain evidence="4">JCM 4637</strain>
    </source>
</reference>
<dbReference type="InterPro" id="IPR005183">
    <property type="entry name" value="DUF305_CopM-like"/>
</dbReference>
<name>A0A919CE02_9ACTN</name>
<reference evidence="4" key="1">
    <citation type="journal article" date="2014" name="Int. J. Syst. Evol. Microbiol.">
        <title>Complete genome sequence of Corynebacterium casei LMG S-19264T (=DSM 44701T), isolated from a smear-ripened cheese.</title>
        <authorList>
            <consortium name="US DOE Joint Genome Institute (JGI-PGF)"/>
            <person name="Walter F."/>
            <person name="Albersmeier A."/>
            <person name="Kalinowski J."/>
            <person name="Ruckert C."/>
        </authorList>
    </citation>
    <scope>NUCLEOTIDE SEQUENCE</scope>
    <source>
        <strain evidence="4">JCM 4637</strain>
    </source>
</reference>
<dbReference type="Pfam" id="PF03713">
    <property type="entry name" value="DUF305"/>
    <property type="match status" value="1"/>
</dbReference>
<sequence>MHPRQIGGHRRKLAVTALLAAAALLALSGCDGARESDAKAKPQSAGSVVAPGKPGEPARTLSADEARKEAPVDKPNSADFTYTEMMVVHHGQALVMTDLAPSRASSEGVKQLALRIAAAQKPEIEAMKGWETRNGAAKRPRTPHDHASMAGMATPQQLAELKAAKGEAFDKLFLKLMITHHKGALTMAGDVLSDGNDVTIEEMATDLVAQQTTEINRMARMLKTA</sequence>
<dbReference type="EMBL" id="BMVC01000015">
    <property type="protein sequence ID" value="GHD09979.1"/>
    <property type="molecule type" value="Genomic_DNA"/>
</dbReference>
<feature type="region of interest" description="Disordered" evidence="1">
    <location>
        <begin position="34"/>
        <end position="76"/>
    </location>
</feature>
<evidence type="ECO:0000259" key="3">
    <source>
        <dbReference type="Pfam" id="PF03713"/>
    </source>
</evidence>
<evidence type="ECO:0000256" key="1">
    <source>
        <dbReference type="SAM" id="MobiDB-lite"/>
    </source>
</evidence>
<keyword evidence="4" id="KW-0449">Lipoprotein</keyword>
<protein>
    <submittedName>
        <fullName evidence="4">Lipoprotein</fullName>
    </submittedName>
</protein>
<evidence type="ECO:0000313" key="4">
    <source>
        <dbReference type="EMBL" id="GHD09979.1"/>
    </source>
</evidence>
<organism evidence="4 5">
    <name type="scientific">Streptomyces finlayi</name>
    <dbReference type="NCBI Taxonomy" id="67296"/>
    <lineage>
        <taxon>Bacteria</taxon>
        <taxon>Bacillati</taxon>
        <taxon>Actinomycetota</taxon>
        <taxon>Actinomycetes</taxon>
        <taxon>Kitasatosporales</taxon>
        <taxon>Streptomycetaceae</taxon>
        <taxon>Streptomyces</taxon>
    </lineage>
</organism>
<feature type="signal peptide" evidence="2">
    <location>
        <begin position="1"/>
        <end position="33"/>
    </location>
</feature>
<proteinExistence type="predicted"/>
<accession>A0A919CE02</accession>
<dbReference type="InterPro" id="IPR012347">
    <property type="entry name" value="Ferritin-like"/>
</dbReference>
<dbReference type="PANTHER" id="PTHR36933">
    <property type="entry name" value="SLL0788 PROTEIN"/>
    <property type="match status" value="1"/>
</dbReference>
<gene>
    <name evidence="4" type="ORF">GCM10010334_64850</name>
</gene>
<dbReference type="PANTHER" id="PTHR36933:SF1">
    <property type="entry name" value="SLL0788 PROTEIN"/>
    <property type="match status" value="1"/>
</dbReference>
<dbReference type="RefSeq" id="WP_229898367.1">
    <property type="nucleotide sequence ID" value="NZ_BMVC01000015.1"/>
</dbReference>
<dbReference type="Proteomes" id="UP000638353">
    <property type="component" value="Unassembled WGS sequence"/>
</dbReference>
<keyword evidence="2" id="KW-0732">Signal</keyword>
<evidence type="ECO:0000256" key="2">
    <source>
        <dbReference type="SAM" id="SignalP"/>
    </source>
</evidence>
<feature type="compositionally biased region" description="Basic and acidic residues" evidence="1">
    <location>
        <begin position="62"/>
        <end position="72"/>
    </location>
</feature>
<feature type="domain" description="DUF305" evidence="3">
    <location>
        <begin position="79"/>
        <end position="222"/>
    </location>
</feature>
<dbReference type="AlphaFoldDB" id="A0A919CE02"/>
<evidence type="ECO:0000313" key="5">
    <source>
        <dbReference type="Proteomes" id="UP000638353"/>
    </source>
</evidence>